<evidence type="ECO:0000313" key="3">
    <source>
        <dbReference type="Proteomes" id="UP001159427"/>
    </source>
</evidence>
<protein>
    <submittedName>
        <fullName evidence="2">Uncharacterized protein</fullName>
    </submittedName>
</protein>
<feature type="compositionally biased region" description="Acidic residues" evidence="1">
    <location>
        <begin position="222"/>
        <end position="236"/>
    </location>
</feature>
<feature type="non-terminal residue" evidence="2">
    <location>
        <position position="271"/>
    </location>
</feature>
<accession>A0ABN8LTH4</accession>
<proteinExistence type="predicted"/>
<feature type="compositionally biased region" description="Low complexity" evidence="1">
    <location>
        <begin position="237"/>
        <end position="246"/>
    </location>
</feature>
<reference evidence="2 3" key="1">
    <citation type="submission" date="2022-05" db="EMBL/GenBank/DDBJ databases">
        <authorList>
            <consortium name="Genoscope - CEA"/>
            <person name="William W."/>
        </authorList>
    </citation>
    <scope>NUCLEOTIDE SEQUENCE [LARGE SCALE GENOMIC DNA]</scope>
</reference>
<feature type="region of interest" description="Disordered" evidence="1">
    <location>
        <begin position="183"/>
        <end position="254"/>
    </location>
</feature>
<sequence>ENAVVAVEESCVLDVKSGTVLIISSGRVLVFNSSHPCCLVFLAQLEEAGQVKEFAASDILEALEEYFLETLLAMSRVVNNNRGFLQLLADCPAYQRQFLVKTATPQQLHALVQVLYSIVMGHIPILEENKRILPPYKDALLNLASPNVPYKTKKRVLVQEGSGFIEDVLAPVLLSELIEKENDYQNVENTSDNESNNEESSSDIENQEEEEVASENGVEAEGTQESDNDFENDSQETESSSPETSTAFHSKSPCEHCENSIVYWTLIRKCP</sequence>
<dbReference type="Proteomes" id="UP001159427">
    <property type="component" value="Unassembled WGS sequence"/>
</dbReference>
<gene>
    <name evidence="2" type="ORF">PEVE_00001153</name>
</gene>
<evidence type="ECO:0000313" key="2">
    <source>
        <dbReference type="EMBL" id="CAH3019109.1"/>
    </source>
</evidence>
<keyword evidence="3" id="KW-1185">Reference proteome</keyword>
<feature type="compositionally biased region" description="Acidic residues" evidence="1">
    <location>
        <begin position="195"/>
        <end position="213"/>
    </location>
</feature>
<dbReference type="EMBL" id="CALNXI010000106">
    <property type="protein sequence ID" value="CAH3019109.1"/>
    <property type="molecule type" value="Genomic_DNA"/>
</dbReference>
<name>A0ABN8LTH4_9CNID</name>
<evidence type="ECO:0000256" key="1">
    <source>
        <dbReference type="SAM" id="MobiDB-lite"/>
    </source>
</evidence>
<organism evidence="2 3">
    <name type="scientific">Porites evermanni</name>
    <dbReference type="NCBI Taxonomy" id="104178"/>
    <lineage>
        <taxon>Eukaryota</taxon>
        <taxon>Metazoa</taxon>
        <taxon>Cnidaria</taxon>
        <taxon>Anthozoa</taxon>
        <taxon>Hexacorallia</taxon>
        <taxon>Scleractinia</taxon>
        <taxon>Fungiina</taxon>
        <taxon>Poritidae</taxon>
        <taxon>Porites</taxon>
    </lineage>
</organism>
<comment type="caution">
    <text evidence="2">The sequence shown here is derived from an EMBL/GenBank/DDBJ whole genome shotgun (WGS) entry which is preliminary data.</text>
</comment>
<feature type="non-terminal residue" evidence="2">
    <location>
        <position position="1"/>
    </location>
</feature>